<evidence type="ECO:0000313" key="2">
    <source>
        <dbReference type="Proteomes" id="UP000024837"/>
    </source>
</evidence>
<evidence type="ECO:0008006" key="3">
    <source>
        <dbReference type="Google" id="ProtNLM"/>
    </source>
</evidence>
<dbReference type="InterPro" id="IPR036047">
    <property type="entry name" value="F-box-like_dom_sf"/>
</dbReference>
<dbReference type="SUPFAM" id="SSF81383">
    <property type="entry name" value="F-box domain"/>
    <property type="match status" value="1"/>
</dbReference>
<proteinExistence type="predicted"/>
<accession>W7HJ42</accession>
<organism evidence="1 2">
    <name type="scientific">Drechslerella stenobrocha 248</name>
    <dbReference type="NCBI Taxonomy" id="1043628"/>
    <lineage>
        <taxon>Eukaryota</taxon>
        <taxon>Fungi</taxon>
        <taxon>Dikarya</taxon>
        <taxon>Ascomycota</taxon>
        <taxon>Pezizomycotina</taxon>
        <taxon>Orbiliomycetes</taxon>
        <taxon>Orbiliales</taxon>
        <taxon>Orbiliaceae</taxon>
        <taxon>Drechslerella</taxon>
    </lineage>
</organism>
<reference evidence="1 2" key="1">
    <citation type="submission" date="2013-05" db="EMBL/GenBank/DDBJ databases">
        <title>Drechslerella stenobrocha genome reveals carnivorous origination and mechanical trapping mechanism of predatory fungi.</title>
        <authorList>
            <person name="Liu X."/>
            <person name="Zhang W."/>
            <person name="Liu K."/>
        </authorList>
    </citation>
    <scope>NUCLEOTIDE SEQUENCE [LARGE SCALE GENOMIC DNA]</scope>
    <source>
        <strain evidence="1 2">248</strain>
    </source>
</reference>
<dbReference type="AlphaFoldDB" id="W7HJ42"/>
<keyword evidence="2" id="KW-1185">Reference proteome</keyword>
<protein>
    <recommendedName>
        <fullName evidence="3">F-box domain-containing protein</fullName>
    </recommendedName>
</protein>
<dbReference type="EMBL" id="KI966448">
    <property type="protein sequence ID" value="EWC43956.1"/>
    <property type="molecule type" value="Genomic_DNA"/>
</dbReference>
<name>W7HJ42_9PEZI</name>
<sequence length="354" mass="39800">MAVSQRLPIDIQLLVLECAEAEDQAALAAVCQLWRRFLWQSPVARSKRYVKATVNPSDIWARLLSLPGTESLRNPSAPDGKTAQLPKKLLVHRVISRHVEIYKFKIKERRREDGQTFSLFVHDDDEANRLGDRVPGHCRIFADDPLFILPATEPVTDEEGIVDTRDGTDKDVSTVEGVENTENTAAAAVVAPRLPKLTIVHKKWRLTTPQKITEGEFSICQLFINPSECATVGEFLDKLRNRLELLGLIANQPHNHPSAQIKRPGLGIEWYSSSRDSKLSRVVERPTGAAAAAGEEPGEMRLECMFSTIMYDDVFSTTVVQVELPDEEVWKPQDTYMYYDCRCLLCCLRPPAAC</sequence>
<dbReference type="HOGENOM" id="CLU_783088_0_0_1"/>
<evidence type="ECO:0000313" key="1">
    <source>
        <dbReference type="EMBL" id="EWC43956.1"/>
    </source>
</evidence>
<dbReference type="Proteomes" id="UP000024837">
    <property type="component" value="Unassembled WGS sequence"/>
</dbReference>
<gene>
    <name evidence="1" type="ORF">DRE_01308</name>
</gene>